<dbReference type="Proteomes" id="UP000315983">
    <property type="component" value="Unassembled WGS sequence"/>
</dbReference>
<name>A0A542XJZ5_SALAC</name>
<organism evidence="1 2">
    <name type="scientific">Salinispora arenicola</name>
    <dbReference type="NCBI Taxonomy" id="168697"/>
    <lineage>
        <taxon>Bacteria</taxon>
        <taxon>Bacillati</taxon>
        <taxon>Actinomycetota</taxon>
        <taxon>Actinomycetes</taxon>
        <taxon>Micromonosporales</taxon>
        <taxon>Micromonosporaceae</taxon>
        <taxon>Salinispora</taxon>
    </lineage>
</organism>
<proteinExistence type="predicted"/>
<comment type="caution">
    <text evidence="1">The sequence shown here is derived from an EMBL/GenBank/DDBJ whole genome shotgun (WGS) entry which is preliminary data.</text>
</comment>
<accession>A0A542XJZ5</accession>
<dbReference type="EMBL" id="VFOL01000001">
    <property type="protein sequence ID" value="TQL36156.1"/>
    <property type="molecule type" value="Genomic_DNA"/>
</dbReference>
<dbReference type="AlphaFoldDB" id="A0A542XJZ5"/>
<sequence>MGGVRVTTRGMSAVAAGSVGLAGDVVAVGLEGGGAASVVVPVGSVGAAVPWLVPVTVLPPGVALRSGVAGISAVGASAVCGVWSHVGGAGSIRGSEPGWWRRSCGDGVGVAVPGVWDGGSGPRSRWAAGGWWGAGGFSDAGGRRVSNVGPAGWV</sequence>
<evidence type="ECO:0000313" key="2">
    <source>
        <dbReference type="Proteomes" id="UP000315983"/>
    </source>
</evidence>
<reference evidence="1 2" key="1">
    <citation type="submission" date="2019-06" db="EMBL/GenBank/DDBJ databases">
        <title>Sequencing the genomes of 1000 actinobacteria strains.</title>
        <authorList>
            <person name="Klenk H.-P."/>
        </authorList>
    </citation>
    <scope>NUCLEOTIDE SEQUENCE [LARGE SCALE GENOMIC DNA]</scope>
    <source>
        <strain evidence="1 2">DSM 44819</strain>
    </source>
</reference>
<gene>
    <name evidence="1" type="ORF">FB564_1238</name>
</gene>
<evidence type="ECO:0000313" key="1">
    <source>
        <dbReference type="EMBL" id="TQL36156.1"/>
    </source>
</evidence>
<protein>
    <submittedName>
        <fullName evidence="1">Uncharacterized protein</fullName>
    </submittedName>
</protein>